<dbReference type="AlphaFoldDB" id="A0A0A9E853"/>
<reference evidence="1" key="1">
    <citation type="submission" date="2014-09" db="EMBL/GenBank/DDBJ databases">
        <authorList>
            <person name="Magalhaes I.L.F."/>
            <person name="Oliveira U."/>
            <person name="Santos F.R."/>
            <person name="Vidigal T.H.D.A."/>
            <person name="Brescovit A.D."/>
            <person name="Santos A.J."/>
        </authorList>
    </citation>
    <scope>NUCLEOTIDE SEQUENCE</scope>
    <source>
        <tissue evidence="1">Shoot tissue taken approximately 20 cm above the soil surface</tissue>
    </source>
</reference>
<reference evidence="1" key="2">
    <citation type="journal article" date="2015" name="Data Brief">
        <title>Shoot transcriptome of the giant reed, Arundo donax.</title>
        <authorList>
            <person name="Barrero R.A."/>
            <person name="Guerrero F.D."/>
            <person name="Moolhuijzen P."/>
            <person name="Goolsby J.A."/>
            <person name="Tidwell J."/>
            <person name="Bellgard S.E."/>
            <person name="Bellgard M.I."/>
        </authorList>
    </citation>
    <scope>NUCLEOTIDE SEQUENCE</scope>
    <source>
        <tissue evidence="1">Shoot tissue taken approximately 20 cm above the soil surface</tissue>
    </source>
</reference>
<name>A0A0A9E853_ARUDO</name>
<protein>
    <submittedName>
        <fullName evidence="1">Uncharacterized protein</fullName>
    </submittedName>
</protein>
<organism evidence="1">
    <name type="scientific">Arundo donax</name>
    <name type="common">Giant reed</name>
    <name type="synonym">Donax arundinaceus</name>
    <dbReference type="NCBI Taxonomy" id="35708"/>
    <lineage>
        <taxon>Eukaryota</taxon>
        <taxon>Viridiplantae</taxon>
        <taxon>Streptophyta</taxon>
        <taxon>Embryophyta</taxon>
        <taxon>Tracheophyta</taxon>
        <taxon>Spermatophyta</taxon>
        <taxon>Magnoliopsida</taxon>
        <taxon>Liliopsida</taxon>
        <taxon>Poales</taxon>
        <taxon>Poaceae</taxon>
        <taxon>PACMAD clade</taxon>
        <taxon>Arundinoideae</taxon>
        <taxon>Arundineae</taxon>
        <taxon>Arundo</taxon>
    </lineage>
</organism>
<proteinExistence type="predicted"/>
<sequence length="63" mass="6615">MGIPEGAFKFSSLPRELTFEASALSEANIQLPSSLTSFHIAVLLSGALCSGWSTSKLPLFASV</sequence>
<evidence type="ECO:0000313" key="1">
    <source>
        <dbReference type="EMBL" id="JAD96959.1"/>
    </source>
</evidence>
<accession>A0A0A9E853</accession>
<dbReference type="EMBL" id="GBRH01200936">
    <property type="protein sequence ID" value="JAD96959.1"/>
    <property type="molecule type" value="Transcribed_RNA"/>
</dbReference>